<organism evidence="2 3">
    <name type="scientific">Mycoplana azooxidifex</name>
    <dbReference type="NCBI Taxonomy" id="1636188"/>
    <lineage>
        <taxon>Bacteria</taxon>
        <taxon>Pseudomonadati</taxon>
        <taxon>Pseudomonadota</taxon>
        <taxon>Alphaproteobacteria</taxon>
        <taxon>Hyphomicrobiales</taxon>
        <taxon>Rhizobiaceae</taxon>
        <taxon>Mycoplana</taxon>
    </lineage>
</organism>
<protein>
    <submittedName>
        <fullName evidence="2">Spore germination cell wall hydrolase CwlJ-like protein</fullName>
    </submittedName>
</protein>
<comment type="caution">
    <text evidence="2">The sequence shown here is derived from an EMBL/GenBank/DDBJ whole genome shotgun (WGS) entry which is preliminary data.</text>
</comment>
<gene>
    <name evidence="2" type="ORF">GGQ64_000987</name>
</gene>
<dbReference type="GO" id="GO:0016787">
    <property type="term" value="F:hydrolase activity"/>
    <property type="evidence" value="ECO:0007669"/>
    <property type="project" value="UniProtKB-KW"/>
</dbReference>
<dbReference type="Proteomes" id="UP000574761">
    <property type="component" value="Unassembled WGS sequence"/>
</dbReference>
<accession>A0A7W6GHT8</accession>
<evidence type="ECO:0000313" key="3">
    <source>
        <dbReference type="Proteomes" id="UP000574761"/>
    </source>
</evidence>
<dbReference type="AlphaFoldDB" id="A0A7W6GHT8"/>
<dbReference type="InterPro" id="IPR042047">
    <property type="entry name" value="SleB_dom1"/>
</dbReference>
<dbReference type="Gene3D" id="1.10.10.2520">
    <property type="entry name" value="Cell wall hydrolase SleB, domain 1"/>
    <property type="match status" value="1"/>
</dbReference>
<evidence type="ECO:0000313" key="2">
    <source>
        <dbReference type="EMBL" id="MBB3975800.1"/>
    </source>
</evidence>
<dbReference type="Pfam" id="PF07486">
    <property type="entry name" value="Hydrolase_2"/>
    <property type="match status" value="1"/>
</dbReference>
<reference evidence="2 3" key="1">
    <citation type="submission" date="2020-08" db="EMBL/GenBank/DDBJ databases">
        <title>Genomic Encyclopedia of Type Strains, Phase IV (KMG-IV): sequencing the most valuable type-strain genomes for metagenomic binning, comparative biology and taxonomic classification.</title>
        <authorList>
            <person name="Goeker M."/>
        </authorList>
    </citation>
    <scope>NUCLEOTIDE SEQUENCE [LARGE SCALE GENOMIC DNA]</scope>
    <source>
        <strain evidence="2 3">DSM 100211</strain>
    </source>
</reference>
<feature type="domain" description="Cell wall hydrolase SleB" evidence="1">
    <location>
        <begin position="281"/>
        <end position="391"/>
    </location>
</feature>
<dbReference type="EMBL" id="JACIEE010000002">
    <property type="protein sequence ID" value="MBB3975800.1"/>
    <property type="molecule type" value="Genomic_DNA"/>
</dbReference>
<proteinExistence type="predicted"/>
<name>A0A7W6GHT8_9HYPH</name>
<keyword evidence="2" id="KW-0378">Hydrolase</keyword>
<dbReference type="InterPro" id="IPR011105">
    <property type="entry name" value="Cell_wall_hydrolase_SleB"/>
</dbReference>
<keyword evidence="3" id="KW-1185">Reference proteome</keyword>
<evidence type="ECO:0000259" key="1">
    <source>
        <dbReference type="Pfam" id="PF07486"/>
    </source>
</evidence>
<sequence length="399" mass="42743">MMREVLSPALSRALAPVLARKGWRAPLALGVALFSVSAFDVGHADLATFVSGVNRKGGNQQLVMTRAPAGAIHAVDIAFNDPITTGALAGGAGLELPGGGEASLLNARKGQGGTPDEDRVTRDRKKGRIVAVTPVTPPKAFSAGSVLDRQASLMIDPDFDVSERMQFVSPKIRGKEIQIATAFYRKKPVTADPGVPAMLAGLVNNDRADILATAYAPPEPDYARVSPFDSILAGRNADQGRFIPEIAPEDHAWAATVLPATVFSAAEQKCLATGIYFESRGESLKGQAAVAQVILNRVRNPAYPGTICGVVYQGEKLRTGCQFSFTCDRIPDLVLAPWHWKTAKEIAMAVTAGKIWLPEVGSSTHYHATYVRPNWGPTMKRVAKIGKHIFYRTYGGGWI</sequence>